<keyword evidence="2" id="KW-1185">Reference proteome</keyword>
<accession>A0ABS7KUN4</accession>
<proteinExistence type="predicted"/>
<evidence type="ECO:0008006" key="3">
    <source>
        <dbReference type="Google" id="ProtNLM"/>
    </source>
</evidence>
<protein>
    <recommendedName>
        <fullName evidence="3">Phage protein</fullName>
    </recommendedName>
</protein>
<evidence type="ECO:0000313" key="1">
    <source>
        <dbReference type="EMBL" id="MBY0754526.1"/>
    </source>
</evidence>
<reference evidence="1 2" key="1">
    <citation type="journal article" date="2021" name="Cell Host Microbe">
        <title>in vivo commensal control of Clostridioides difficile virulence.</title>
        <authorList>
            <person name="Girinathan B.P."/>
            <person name="Dibenedetto N."/>
            <person name="Worley J.N."/>
            <person name="Peltier J."/>
            <person name="Arrieta-Ortiz M.L."/>
            <person name="Rupa Christinal Immanuel S."/>
            <person name="Lavin R."/>
            <person name="Delaney M.L."/>
            <person name="Cummins C."/>
            <person name="Hoffmann M."/>
            <person name="Luo Y."/>
            <person name="Gonzalez-Escalona N."/>
            <person name="Allard M."/>
            <person name="Onderdonk A.B."/>
            <person name="Gerber G.K."/>
            <person name="Sonenshein A.L."/>
            <person name="Baliga N."/>
            <person name="Dupuy B."/>
            <person name="Bry L."/>
        </authorList>
    </citation>
    <scope>NUCLEOTIDE SEQUENCE [LARGE SCALE GENOMIC DNA]</scope>
    <source>
        <strain evidence="1 2">DSM 599</strain>
    </source>
</reference>
<comment type="caution">
    <text evidence="1">The sequence shown here is derived from an EMBL/GenBank/DDBJ whole genome shotgun (WGS) entry which is preliminary data.</text>
</comment>
<evidence type="ECO:0000313" key="2">
    <source>
        <dbReference type="Proteomes" id="UP001299068"/>
    </source>
</evidence>
<dbReference type="EMBL" id="JAIKTU010000003">
    <property type="protein sequence ID" value="MBY0754526.1"/>
    <property type="molecule type" value="Genomic_DNA"/>
</dbReference>
<dbReference type="RefSeq" id="WP_221859243.1">
    <property type="nucleotide sequence ID" value="NZ_JAIKTU010000003.1"/>
</dbReference>
<gene>
    <name evidence="1" type="ORF">K5V21_03550</name>
</gene>
<organism evidence="1 2">
    <name type="scientific">Clostridium sardiniense</name>
    <name type="common">Clostridium absonum</name>
    <dbReference type="NCBI Taxonomy" id="29369"/>
    <lineage>
        <taxon>Bacteria</taxon>
        <taxon>Bacillati</taxon>
        <taxon>Bacillota</taxon>
        <taxon>Clostridia</taxon>
        <taxon>Eubacteriales</taxon>
        <taxon>Clostridiaceae</taxon>
        <taxon>Clostridium</taxon>
    </lineage>
</organism>
<name>A0ABS7KUN4_CLOSR</name>
<sequence length="66" mass="7700">MIEIKKLTINAMTGEMTFTITETKKMKDEERKKLPEEEIEELKIKQKETEEAINFLIEGALSRGLE</sequence>
<dbReference type="Proteomes" id="UP001299068">
    <property type="component" value="Unassembled WGS sequence"/>
</dbReference>